<dbReference type="OrthoDB" id="287862at2"/>
<keyword evidence="1" id="KW-1133">Transmembrane helix</keyword>
<keyword evidence="1" id="KW-0812">Transmembrane</keyword>
<dbReference type="EMBL" id="VRLW01000001">
    <property type="protein sequence ID" value="KAA1261328.1"/>
    <property type="molecule type" value="Genomic_DNA"/>
</dbReference>
<dbReference type="AlphaFoldDB" id="A0A5B1CJQ3"/>
<evidence type="ECO:0000313" key="3">
    <source>
        <dbReference type="Proteomes" id="UP000322699"/>
    </source>
</evidence>
<protein>
    <submittedName>
        <fullName evidence="2">Uncharacterized protein</fullName>
    </submittedName>
</protein>
<comment type="caution">
    <text evidence="2">The sequence shown here is derived from an EMBL/GenBank/DDBJ whole genome shotgun (WGS) entry which is preliminary data.</text>
</comment>
<evidence type="ECO:0000256" key="1">
    <source>
        <dbReference type="SAM" id="Phobius"/>
    </source>
</evidence>
<dbReference type="Proteomes" id="UP000322699">
    <property type="component" value="Unassembled WGS sequence"/>
</dbReference>
<keyword evidence="3" id="KW-1185">Reference proteome</keyword>
<feature type="transmembrane region" description="Helical" evidence="1">
    <location>
        <begin position="109"/>
        <end position="131"/>
    </location>
</feature>
<sequence length="137" mass="14993">MSQTAQASPSDPTKSWASDDWHRVCIAVQERWPHISEQDIKALPCDRDAIVGFLREFTESSLDEIRAVVNEFAPDESLADQVAGIAEDVAEPVHAAFDRMQYEADEHPAAANGIVFVTGMALGILGTLAFLRSRPTP</sequence>
<keyword evidence="1" id="KW-0472">Membrane</keyword>
<evidence type="ECO:0000313" key="2">
    <source>
        <dbReference type="EMBL" id="KAA1261328.1"/>
    </source>
</evidence>
<reference evidence="2 3" key="1">
    <citation type="submission" date="2019-08" db="EMBL/GenBank/DDBJ databases">
        <title>Deep-cultivation of Planctomycetes and their phenomic and genomic characterization uncovers novel biology.</title>
        <authorList>
            <person name="Wiegand S."/>
            <person name="Jogler M."/>
            <person name="Boedeker C."/>
            <person name="Pinto D."/>
            <person name="Vollmers J."/>
            <person name="Rivas-Marin E."/>
            <person name="Kohn T."/>
            <person name="Peeters S.H."/>
            <person name="Heuer A."/>
            <person name="Rast P."/>
            <person name="Oberbeckmann S."/>
            <person name="Bunk B."/>
            <person name="Jeske O."/>
            <person name="Meyerdierks A."/>
            <person name="Storesund J.E."/>
            <person name="Kallscheuer N."/>
            <person name="Luecker S."/>
            <person name="Lage O.M."/>
            <person name="Pohl T."/>
            <person name="Merkel B.J."/>
            <person name="Hornburger P."/>
            <person name="Mueller R.-W."/>
            <person name="Bruemmer F."/>
            <person name="Labrenz M."/>
            <person name="Spormann A.M."/>
            <person name="Op Den Camp H."/>
            <person name="Overmann J."/>
            <person name="Amann R."/>
            <person name="Jetten M.S.M."/>
            <person name="Mascher T."/>
            <person name="Medema M.H."/>
            <person name="Devos D.P."/>
            <person name="Kaster A.-K."/>
            <person name="Ovreas L."/>
            <person name="Rohde M."/>
            <person name="Galperin M.Y."/>
            <person name="Jogler C."/>
        </authorList>
    </citation>
    <scope>NUCLEOTIDE SEQUENCE [LARGE SCALE GENOMIC DNA]</scope>
    <source>
        <strain evidence="2 3">LF1</strain>
    </source>
</reference>
<organism evidence="2 3">
    <name type="scientific">Rubripirellula obstinata</name>
    <dbReference type="NCBI Taxonomy" id="406547"/>
    <lineage>
        <taxon>Bacteria</taxon>
        <taxon>Pseudomonadati</taxon>
        <taxon>Planctomycetota</taxon>
        <taxon>Planctomycetia</taxon>
        <taxon>Pirellulales</taxon>
        <taxon>Pirellulaceae</taxon>
        <taxon>Rubripirellula</taxon>
    </lineage>
</organism>
<name>A0A5B1CJQ3_9BACT</name>
<gene>
    <name evidence="2" type="ORF">LF1_38750</name>
</gene>
<proteinExistence type="predicted"/>
<accession>A0A5B1CJQ3</accession>
<dbReference type="RefSeq" id="WP_068264292.1">
    <property type="nucleotide sequence ID" value="NZ_LWSK01000058.1"/>
</dbReference>